<protein>
    <submittedName>
        <fullName evidence="9">Accessory gene regulator B family protein</fullName>
    </submittedName>
</protein>
<feature type="transmembrane region" description="Helical" evidence="8">
    <location>
        <begin position="136"/>
        <end position="152"/>
    </location>
</feature>
<proteinExistence type="predicted"/>
<keyword evidence="5" id="KW-0378">Hydrolase</keyword>
<evidence type="ECO:0000256" key="6">
    <source>
        <dbReference type="ARBA" id="ARBA00022989"/>
    </source>
</evidence>
<evidence type="ECO:0000313" key="10">
    <source>
        <dbReference type="Proteomes" id="UP001597180"/>
    </source>
</evidence>
<keyword evidence="2" id="KW-0673">Quorum sensing</keyword>
<dbReference type="RefSeq" id="WP_345588765.1">
    <property type="nucleotide sequence ID" value="NZ_BAABJG010000015.1"/>
</dbReference>
<gene>
    <name evidence="9" type="ORF">ACFQ4B_22485</name>
</gene>
<evidence type="ECO:0000256" key="2">
    <source>
        <dbReference type="ARBA" id="ARBA00022654"/>
    </source>
</evidence>
<accession>A0ABW3UPQ3</accession>
<evidence type="ECO:0000313" key="9">
    <source>
        <dbReference type="EMBL" id="MFD1222888.1"/>
    </source>
</evidence>
<keyword evidence="7 8" id="KW-0472">Membrane</keyword>
<reference evidence="10" key="1">
    <citation type="journal article" date="2019" name="Int. J. Syst. Evol. Microbiol.">
        <title>The Global Catalogue of Microorganisms (GCM) 10K type strain sequencing project: providing services to taxonomists for standard genome sequencing and annotation.</title>
        <authorList>
            <consortium name="The Broad Institute Genomics Platform"/>
            <consortium name="The Broad Institute Genome Sequencing Center for Infectious Disease"/>
            <person name="Wu L."/>
            <person name="Ma J."/>
        </authorList>
    </citation>
    <scope>NUCLEOTIDE SEQUENCE [LARGE SCALE GENOMIC DNA]</scope>
    <source>
        <strain evidence="10">CCUG 53270</strain>
    </source>
</reference>
<evidence type="ECO:0000256" key="7">
    <source>
        <dbReference type="ARBA" id="ARBA00023136"/>
    </source>
</evidence>
<sequence>MNPIDELASKIADFIRQNHPKASSKELLTYSLIITINTLTALLISFVICAAAGNLERWLVVFLILTVLRYFTGGAHLNSSLSCCIFTIIVFLLLVFVKYPYDYLGLTFDIISLFVFAIYAPKGIDVIRKVSLRKKWIIKICSLLFIFSNFYLQNSLLSSIIVVQAFSLTPWFEKIFKLERSY</sequence>
<name>A0ABW3UPQ3_9BACL</name>
<keyword evidence="1" id="KW-1003">Cell membrane</keyword>
<evidence type="ECO:0000256" key="8">
    <source>
        <dbReference type="SAM" id="Phobius"/>
    </source>
</evidence>
<evidence type="ECO:0000256" key="3">
    <source>
        <dbReference type="ARBA" id="ARBA00022670"/>
    </source>
</evidence>
<feature type="transmembrane region" description="Helical" evidence="8">
    <location>
        <begin position="79"/>
        <end position="97"/>
    </location>
</feature>
<feature type="transmembrane region" description="Helical" evidence="8">
    <location>
        <begin position="27"/>
        <end position="48"/>
    </location>
</feature>
<evidence type="ECO:0000256" key="5">
    <source>
        <dbReference type="ARBA" id="ARBA00022801"/>
    </source>
</evidence>
<dbReference type="InterPro" id="IPR006741">
    <property type="entry name" value="AgrB"/>
</dbReference>
<keyword evidence="10" id="KW-1185">Reference proteome</keyword>
<keyword evidence="4 8" id="KW-0812">Transmembrane</keyword>
<dbReference type="EMBL" id="JBHTLU010000031">
    <property type="protein sequence ID" value="MFD1222888.1"/>
    <property type="molecule type" value="Genomic_DNA"/>
</dbReference>
<dbReference type="SMART" id="SM00793">
    <property type="entry name" value="AgrB"/>
    <property type="match status" value="1"/>
</dbReference>
<dbReference type="Proteomes" id="UP001597180">
    <property type="component" value="Unassembled WGS sequence"/>
</dbReference>
<feature type="transmembrane region" description="Helical" evidence="8">
    <location>
        <begin position="103"/>
        <end position="124"/>
    </location>
</feature>
<keyword evidence="6 8" id="KW-1133">Transmembrane helix</keyword>
<organism evidence="9 10">
    <name type="scientific">Paenibacillus vulneris</name>
    <dbReference type="NCBI Taxonomy" id="1133364"/>
    <lineage>
        <taxon>Bacteria</taxon>
        <taxon>Bacillati</taxon>
        <taxon>Bacillota</taxon>
        <taxon>Bacilli</taxon>
        <taxon>Bacillales</taxon>
        <taxon>Paenibacillaceae</taxon>
        <taxon>Paenibacillus</taxon>
    </lineage>
</organism>
<keyword evidence="3" id="KW-0645">Protease</keyword>
<evidence type="ECO:0000256" key="4">
    <source>
        <dbReference type="ARBA" id="ARBA00022692"/>
    </source>
</evidence>
<dbReference type="Pfam" id="PF04647">
    <property type="entry name" value="AgrB"/>
    <property type="match status" value="1"/>
</dbReference>
<comment type="caution">
    <text evidence="9">The sequence shown here is derived from an EMBL/GenBank/DDBJ whole genome shotgun (WGS) entry which is preliminary data.</text>
</comment>
<evidence type="ECO:0000256" key="1">
    <source>
        <dbReference type="ARBA" id="ARBA00022475"/>
    </source>
</evidence>